<evidence type="ECO:0000256" key="8">
    <source>
        <dbReference type="ARBA" id="ARBA00023012"/>
    </source>
</evidence>
<dbReference type="PANTHER" id="PTHR24421">
    <property type="entry name" value="NITRATE/NITRITE SENSOR PROTEIN NARX-RELATED"/>
    <property type="match status" value="1"/>
</dbReference>
<keyword evidence="12" id="KW-1185">Reference proteome</keyword>
<comment type="catalytic activity">
    <reaction evidence="1">
        <text>ATP + protein L-histidine = ADP + protein N-phospho-L-histidine.</text>
        <dbReference type="EC" id="2.7.13.3"/>
    </reaction>
</comment>
<dbReference type="Pfam" id="PF07730">
    <property type="entry name" value="HisKA_3"/>
    <property type="match status" value="1"/>
</dbReference>
<dbReference type="EMBL" id="VFML01000001">
    <property type="protein sequence ID" value="TQJ03249.1"/>
    <property type="molecule type" value="Genomic_DNA"/>
</dbReference>
<evidence type="ECO:0000256" key="5">
    <source>
        <dbReference type="ARBA" id="ARBA00022741"/>
    </source>
</evidence>
<keyword evidence="9" id="KW-0812">Transmembrane</keyword>
<dbReference type="Pfam" id="PF02518">
    <property type="entry name" value="HATPase_c"/>
    <property type="match status" value="1"/>
</dbReference>
<organism evidence="11 12">
    <name type="scientific">Amycolatopsis cihanbeyliensis</name>
    <dbReference type="NCBI Taxonomy" id="1128664"/>
    <lineage>
        <taxon>Bacteria</taxon>
        <taxon>Bacillati</taxon>
        <taxon>Actinomycetota</taxon>
        <taxon>Actinomycetes</taxon>
        <taxon>Pseudonocardiales</taxon>
        <taxon>Pseudonocardiaceae</taxon>
        <taxon>Amycolatopsis</taxon>
    </lineage>
</organism>
<evidence type="ECO:0000256" key="2">
    <source>
        <dbReference type="ARBA" id="ARBA00012438"/>
    </source>
</evidence>
<accession>A0A542DJH8</accession>
<dbReference type="Gene3D" id="1.20.5.1930">
    <property type="match status" value="1"/>
</dbReference>
<dbReference type="PANTHER" id="PTHR24421:SF10">
    <property type="entry name" value="NITRATE_NITRITE SENSOR PROTEIN NARQ"/>
    <property type="match status" value="1"/>
</dbReference>
<keyword evidence="7" id="KW-0067">ATP-binding</keyword>
<dbReference type="InterPro" id="IPR003594">
    <property type="entry name" value="HATPase_dom"/>
</dbReference>
<protein>
    <recommendedName>
        <fullName evidence="2">histidine kinase</fullName>
        <ecNumber evidence="2">2.7.13.3</ecNumber>
    </recommendedName>
</protein>
<evidence type="ECO:0000313" key="12">
    <source>
        <dbReference type="Proteomes" id="UP000320876"/>
    </source>
</evidence>
<dbReference type="GO" id="GO:0046983">
    <property type="term" value="F:protein dimerization activity"/>
    <property type="evidence" value="ECO:0007669"/>
    <property type="project" value="InterPro"/>
</dbReference>
<keyword evidence="6 11" id="KW-0418">Kinase</keyword>
<sequence length="391" mass="41508">MSIPLGEGPVRGLARGTAGLALGAAAAFAELSFAVLAAPWLALPAARPRVAAGVRALVEWERVRLARYFGDEVPAEYSPGRGLRYLALRSIVGGLGAGTFLLMLYGAVSVAIMAWQAVSGRPIGGGESLDWYDPIVLVLFGGLLAFLAVQGLLGVATLDRRLAKHLLSPTNQELLRRRVSVLTSTRAEVVEAVNDERRRIERALHDGVQQRLVTLGMILGRARRAGAPERSGELLRQAHEQAQQALLDLREVAWRVYPVALDEGGLHSALESLAEHSSVPVVLRYRFAERVDTATETIAYFVVSEAVTNAIKHAAATRIEVDVRPADAALVTVIQDDGIGGARPDGGGLSGLRRRVAAADGEFTVHSPLGGPTTVTAHLPTADGEGQACGW</sequence>
<comment type="caution">
    <text evidence="11">The sequence shown here is derived from an EMBL/GenBank/DDBJ whole genome shotgun (WGS) entry which is preliminary data.</text>
</comment>
<feature type="transmembrane region" description="Helical" evidence="9">
    <location>
        <begin position="135"/>
        <end position="158"/>
    </location>
</feature>
<dbReference type="Gene3D" id="3.30.565.10">
    <property type="entry name" value="Histidine kinase-like ATPase, C-terminal domain"/>
    <property type="match status" value="1"/>
</dbReference>
<evidence type="ECO:0000256" key="7">
    <source>
        <dbReference type="ARBA" id="ARBA00022840"/>
    </source>
</evidence>
<dbReference type="RefSeq" id="WP_141998833.1">
    <property type="nucleotide sequence ID" value="NZ_VFML01000001.1"/>
</dbReference>
<dbReference type="SMART" id="SM00387">
    <property type="entry name" value="HATPase_c"/>
    <property type="match status" value="1"/>
</dbReference>
<dbReference type="SUPFAM" id="SSF55874">
    <property type="entry name" value="ATPase domain of HSP90 chaperone/DNA topoisomerase II/histidine kinase"/>
    <property type="match status" value="1"/>
</dbReference>
<evidence type="ECO:0000313" key="11">
    <source>
        <dbReference type="EMBL" id="TQJ03249.1"/>
    </source>
</evidence>
<keyword evidence="4" id="KW-0808">Transferase</keyword>
<keyword evidence="9" id="KW-1133">Transmembrane helix</keyword>
<evidence type="ECO:0000256" key="3">
    <source>
        <dbReference type="ARBA" id="ARBA00022553"/>
    </source>
</evidence>
<dbReference type="Proteomes" id="UP000320876">
    <property type="component" value="Unassembled WGS sequence"/>
</dbReference>
<keyword evidence="5" id="KW-0547">Nucleotide-binding</keyword>
<dbReference type="GO" id="GO:0005524">
    <property type="term" value="F:ATP binding"/>
    <property type="evidence" value="ECO:0007669"/>
    <property type="project" value="UniProtKB-KW"/>
</dbReference>
<dbReference type="InterPro" id="IPR011712">
    <property type="entry name" value="Sig_transdc_His_kin_sub3_dim/P"/>
</dbReference>
<name>A0A542DJH8_AMYCI</name>
<feature type="transmembrane region" description="Helical" evidence="9">
    <location>
        <begin position="20"/>
        <end position="43"/>
    </location>
</feature>
<dbReference type="OrthoDB" id="5242012at2"/>
<dbReference type="GO" id="GO:0016020">
    <property type="term" value="C:membrane"/>
    <property type="evidence" value="ECO:0007669"/>
    <property type="project" value="InterPro"/>
</dbReference>
<keyword evidence="3" id="KW-0597">Phosphoprotein</keyword>
<gene>
    <name evidence="11" type="ORF">FB471_3004</name>
</gene>
<dbReference type="GO" id="GO:0000155">
    <property type="term" value="F:phosphorelay sensor kinase activity"/>
    <property type="evidence" value="ECO:0007669"/>
    <property type="project" value="InterPro"/>
</dbReference>
<keyword evidence="8" id="KW-0902">Two-component regulatory system</keyword>
<evidence type="ECO:0000259" key="10">
    <source>
        <dbReference type="SMART" id="SM00387"/>
    </source>
</evidence>
<dbReference type="CDD" id="cd16917">
    <property type="entry name" value="HATPase_UhpB-NarQ-NarX-like"/>
    <property type="match status" value="1"/>
</dbReference>
<dbReference type="EC" id="2.7.13.3" evidence="2"/>
<dbReference type="InterPro" id="IPR036890">
    <property type="entry name" value="HATPase_C_sf"/>
</dbReference>
<proteinExistence type="predicted"/>
<evidence type="ECO:0000256" key="6">
    <source>
        <dbReference type="ARBA" id="ARBA00022777"/>
    </source>
</evidence>
<dbReference type="InterPro" id="IPR050482">
    <property type="entry name" value="Sensor_HK_TwoCompSys"/>
</dbReference>
<evidence type="ECO:0000256" key="1">
    <source>
        <dbReference type="ARBA" id="ARBA00000085"/>
    </source>
</evidence>
<feature type="domain" description="Histidine kinase/HSP90-like ATPase" evidence="10">
    <location>
        <begin position="294"/>
        <end position="383"/>
    </location>
</feature>
<evidence type="ECO:0000256" key="4">
    <source>
        <dbReference type="ARBA" id="ARBA00022679"/>
    </source>
</evidence>
<evidence type="ECO:0000256" key="9">
    <source>
        <dbReference type="SAM" id="Phobius"/>
    </source>
</evidence>
<feature type="transmembrane region" description="Helical" evidence="9">
    <location>
        <begin position="91"/>
        <end position="115"/>
    </location>
</feature>
<reference evidence="11 12" key="1">
    <citation type="submission" date="2019-06" db="EMBL/GenBank/DDBJ databases">
        <title>Sequencing the genomes of 1000 actinobacteria strains.</title>
        <authorList>
            <person name="Klenk H.-P."/>
        </authorList>
    </citation>
    <scope>NUCLEOTIDE SEQUENCE [LARGE SCALE GENOMIC DNA]</scope>
    <source>
        <strain evidence="11 12">DSM 45679</strain>
    </source>
</reference>
<keyword evidence="9" id="KW-0472">Membrane</keyword>
<dbReference type="AlphaFoldDB" id="A0A542DJH8"/>